<reference evidence="10" key="1">
    <citation type="submission" date="2019-09" db="EMBL/GenBank/DDBJ databases">
        <title>Characterisation of the sponge microbiome using genome-centric metagenomics.</title>
        <authorList>
            <person name="Engelberts J.P."/>
            <person name="Robbins S.J."/>
            <person name="De Goeij J.M."/>
            <person name="Aranda M."/>
            <person name="Bell S.C."/>
            <person name="Webster N.S."/>
        </authorList>
    </citation>
    <scope>NUCLEOTIDE SEQUENCE</scope>
    <source>
        <strain evidence="10">SB0675_bin_29</strain>
    </source>
</reference>
<dbReference type="GO" id="GO:0030001">
    <property type="term" value="P:metal ion transport"/>
    <property type="evidence" value="ECO:0007669"/>
    <property type="project" value="UniProtKB-ARBA"/>
</dbReference>
<dbReference type="Pfam" id="PF02386">
    <property type="entry name" value="TrkH"/>
    <property type="match status" value="1"/>
</dbReference>
<feature type="transmembrane region" description="Helical" evidence="9">
    <location>
        <begin position="249"/>
        <end position="270"/>
    </location>
</feature>
<keyword evidence="3" id="KW-1003">Cell membrane</keyword>
<evidence type="ECO:0000256" key="4">
    <source>
        <dbReference type="ARBA" id="ARBA00022692"/>
    </source>
</evidence>
<evidence type="ECO:0000256" key="6">
    <source>
        <dbReference type="ARBA" id="ARBA00023065"/>
    </source>
</evidence>
<feature type="transmembrane region" description="Helical" evidence="9">
    <location>
        <begin position="316"/>
        <end position="340"/>
    </location>
</feature>
<feature type="transmembrane region" description="Helical" evidence="9">
    <location>
        <begin position="352"/>
        <end position="370"/>
    </location>
</feature>
<feature type="compositionally biased region" description="Basic and acidic residues" evidence="8">
    <location>
        <begin position="56"/>
        <end position="80"/>
    </location>
</feature>
<protein>
    <recommendedName>
        <fullName evidence="11">Trk family potassium uptake protein</fullName>
    </recommendedName>
</protein>
<evidence type="ECO:0000256" key="2">
    <source>
        <dbReference type="ARBA" id="ARBA00022448"/>
    </source>
</evidence>
<dbReference type="PANTHER" id="PTHR32024">
    <property type="entry name" value="TRK SYSTEM POTASSIUM UPTAKE PROTEIN TRKG-RELATED"/>
    <property type="match status" value="1"/>
</dbReference>
<gene>
    <name evidence="10" type="ORF">F4148_15570</name>
</gene>
<comment type="subcellular location">
    <subcellularLocation>
        <location evidence="1">Cell membrane</location>
        <topology evidence="1">Multi-pass membrane protein</topology>
    </subcellularLocation>
</comment>
<dbReference type="EMBL" id="VYDA01000548">
    <property type="protein sequence ID" value="MYH63107.1"/>
    <property type="molecule type" value="Genomic_DNA"/>
</dbReference>
<comment type="caution">
    <text evidence="10">The sequence shown here is derived from an EMBL/GenBank/DDBJ whole genome shotgun (WGS) entry which is preliminary data.</text>
</comment>
<feature type="transmembrane region" description="Helical" evidence="9">
    <location>
        <begin position="127"/>
        <end position="145"/>
    </location>
</feature>
<keyword evidence="6" id="KW-0406">Ion transport</keyword>
<feature type="region of interest" description="Disordered" evidence="8">
    <location>
        <begin position="97"/>
        <end position="116"/>
    </location>
</feature>
<dbReference type="AlphaFoldDB" id="A0A6B1G3W5"/>
<evidence type="ECO:0000256" key="1">
    <source>
        <dbReference type="ARBA" id="ARBA00004651"/>
    </source>
</evidence>
<keyword evidence="5 9" id="KW-1133">Transmembrane helix</keyword>
<keyword evidence="7 9" id="KW-0472">Membrane</keyword>
<evidence type="ECO:0000256" key="3">
    <source>
        <dbReference type="ARBA" id="ARBA00022475"/>
    </source>
</evidence>
<evidence type="ECO:0000256" key="5">
    <source>
        <dbReference type="ARBA" id="ARBA00022989"/>
    </source>
</evidence>
<organism evidence="10">
    <name type="scientific">Caldilineaceae bacterium SB0675_bin_29</name>
    <dbReference type="NCBI Taxonomy" id="2605266"/>
    <lineage>
        <taxon>Bacteria</taxon>
        <taxon>Bacillati</taxon>
        <taxon>Chloroflexota</taxon>
        <taxon>Caldilineae</taxon>
        <taxon>Caldilineales</taxon>
        <taxon>Caldilineaceae</taxon>
    </lineage>
</organism>
<evidence type="ECO:0000256" key="8">
    <source>
        <dbReference type="SAM" id="MobiDB-lite"/>
    </source>
</evidence>
<dbReference type="InterPro" id="IPR003445">
    <property type="entry name" value="Cat_transpt"/>
</dbReference>
<keyword evidence="4 9" id="KW-0812">Transmembrane</keyword>
<feature type="transmembrane region" description="Helical" evidence="9">
    <location>
        <begin position="529"/>
        <end position="553"/>
    </location>
</feature>
<feature type="region of interest" description="Disordered" evidence="8">
    <location>
        <begin position="34"/>
        <end position="82"/>
    </location>
</feature>
<feature type="transmembrane region" description="Helical" evidence="9">
    <location>
        <begin position="188"/>
        <end position="212"/>
    </location>
</feature>
<feature type="transmembrane region" description="Helical" evidence="9">
    <location>
        <begin position="157"/>
        <end position="176"/>
    </location>
</feature>
<evidence type="ECO:0000256" key="9">
    <source>
        <dbReference type="SAM" id="Phobius"/>
    </source>
</evidence>
<feature type="transmembrane region" description="Helical" evidence="9">
    <location>
        <begin position="282"/>
        <end position="304"/>
    </location>
</feature>
<feature type="transmembrane region" description="Helical" evidence="9">
    <location>
        <begin position="422"/>
        <end position="448"/>
    </location>
</feature>
<evidence type="ECO:0008006" key="11">
    <source>
        <dbReference type="Google" id="ProtNLM"/>
    </source>
</evidence>
<feature type="transmembrane region" description="Helical" evidence="9">
    <location>
        <begin position="476"/>
        <end position="498"/>
    </location>
</feature>
<accession>A0A6B1G3W5</accession>
<name>A0A6B1G3W5_9CHLR</name>
<evidence type="ECO:0000313" key="10">
    <source>
        <dbReference type="EMBL" id="MYH63107.1"/>
    </source>
</evidence>
<evidence type="ECO:0000256" key="7">
    <source>
        <dbReference type="ARBA" id="ARBA00023136"/>
    </source>
</evidence>
<dbReference type="GO" id="GO:0008324">
    <property type="term" value="F:monoatomic cation transmembrane transporter activity"/>
    <property type="evidence" value="ECO:0007669"/>
    <property type="project" value="InterPro"/>
</dbReference>
<proteinExistence type="predicted"/>
<dbReference type="PANTHER" id="PTHR32024:SF1">
    <property type="entry name" value="KTR SYSTEM POTASSIUM UPTAKE PROTEIN B"/>
    <property type="match status" value="1"/>
</dbReference>
<keyword evidence="2" id="KW-0813">Transport</keyword>
<dbReference type="GO" id="GO:0005886">
    <property type="term" value="C:plasma membrane"/>
    <property type="evidence" value="ECO:0007669"/>
    <property type="project" value="UniProtKB-SubCell"/>
</dbReference>
<sequence length="571" mass="61559">MAPASCRAATLYGWRRVLHAPFWTVTGTGVHYKWGRPPSDLNRVSKPDQLWQPSDGSKRPAEDMNSRSEEPNGQEPHDSADDASSGFLLKLAANQGTGSGRQGLARHAPLSEDTPDHRLSRAQAPRLLIFGFAGIILLGTVLLKLPAATTSGSSISWMEALFTSTSAVTVTGLGVLTTATDFSRFGQFIILVLLQVGGVGFIAFSVLLFRLVGRRVTLNERFLIQQSLGAERQFTWTRNWGRLGSVANLALNVLIVTVSIEAIGTLLLWLRWRTELPDGEALWLALFHAVSSYCNAGFDLFAGTEHAPVFGFGADYYTLAVMSALIVLGGVGVAVLYDVVSYFRNRMLSLNSRITLGLTVVLLIVGLAVMSLDRHLYEVTLAAYSLGEQIAISIFTVISSRTAGLTILPLHELSQSTQLMLLFWMFVGGAPASMAGGVTTSTFGVLLISALATAKGGDNQAVAFGRSVPRETLNKAVAIMTVSSLLVAAVTIVLSLFTQGDIFELGFEVVSAFANAGYSLGFTHKLNDWGQALIAFTMFWGRLGPLTIVIALAQRERPSMLRYPEEPVILG</sequence>